<dbReference type="InterPro" id="IPR001270">
    <property type="entry name" value="ClpA/B"/>
</dbReference>
<dbReference type="Pfam" id="PF02861">
    <property type="entry name" value="Clp_N"/>
    <property type="match status" value="1"/>
</dbReference>
<dbReference type="PANTHER" id="PTHR11638:SF18">
    <property type="entry name" value="HEAT SHOCK PROTEIN 104"/>
    <property type="match status" value="1"/>
</dbReference>
<dbReference type="InterPro" id="IPR027417">
    <property type="entry name" value="P-loop_NTPase"/>
</dbReference>
<dbReference type="EMBL" id="SHMB01000002">
    <property type="protein sequence ID" value="TAA31390.1"/>
    <property type="molecule type" value="Genomic_DNA"/>
</dbReference>
<evidence type="ECO:0000256" key="14">
    <source>
        <dbReference type="RuleBase" id="RU362034"/>
    </source>
</evidence>
<dbReference type="InterPro" id="IPR036628">
    <property type="entry name" value="Clp_N_dom_sf"/>
</dbReference>
<dbReference type="GO" id="GO:0034605">
    <property type="term" value="P:cellular response to heat"/>
    <property type="evidence" value="ECO:0007669"/>
    <property type="project" value="TreeGrafter"/>
</dbReference>
<proteinExistence type="inferred from homology"/>
<dbReference type="InterPro" id="IPR017730">
    <property type="entry name" value="Chaperonin_ClpB"/>
</dbReference>
<dbReference type="FunFam" id="3.40.50.300:FF:000120">
    <property type="entry name" value="ATP-dependent chaperone ClpB"/>
    <property type="match status" value="1"/>
</dbReference>
<evidence type="ECO:0000256" key="10">
    <source>
        <dbReference type="ARBA" id="ARBA00023186"/>
    </source>
</evidence>
<evidence type="ECO:0000256" key="8">
    <source>
        <dbReference type="ARBA" id="ARBA00023016"/>
    </source>
</evidence>
<dbReference type="Proteomes" id="UP000291286">
    <property type="component" value="Unassembled WGS sequence"/>
</dbReference>
<dbReference type="InterPro" id="IPR018368">
    <property type="entry name" value="ClpA/B_CS1"/>
</dbReference>
<dbReference type="NCBIfam" id="TIGR03346">
    <property type="entry name" value="chaperone_ClpB"/>
    <property type="match status" value="1"/>
</dbReference>
<evidence type="ECO:0000313" key="19">
    <source>
        <dbReference type="Proteomes" id="UP000293089"/>
    </source>
</evidence>
<comment type="subunit">
    <text evidence="11">Homohexamer. The oligomerization is ATP-dependent.</text>
</comment>
<dbReference type="PANTHER" id="PTHR11638">
    <property type="entry name" value="ATP-DEPENDENT CLP PROTEASE"/>
    <property type="match status" value="1"/>
</dbReference>
<keyword evidence="10 13" id="KW-0143">Chaperone</keyword>
<evidence type="ECO:0000256" key="3">
    <source>
        <dbReference type="ARBA" id="ARBA00017574"/>
    </source>
</evidence>
<dbReference type="InterPro" id="IPR003959">
    <property type="entry name" value="ATPase_AAA_core"/>
</dbReference>
<dbReference type="InterPro" id="IPR028299">
    <property type="entry name" value="ClpA/B_CS2"/>
</dbReference>
<dbReference type="PROSITE" id="PS00871">
    <property type="entry name" value="CLPAB_2"/>
    <property type="match status" value="1"/>
</dbReference>
<comment type="subcellular location">
    <subcellularLocation>
        <location evidence="1 14">Cytoplasm</location>
    </subcellularLocation>
</comment>
<evidence type="ECO:0000256" key="9">
    <source>
        <dbReference type="ARBA" id="ARBA00023054"/>
    </source>
</evidence>
<dbReference type="SMART" id="SM00382">
    <property type="entry name" value="AAA"/>
    <property type="match status" value="2"/>
</dbReference>
<dbReference type="SMART" id="SM01086">
    <property type="entry name" value="ClpB_D2-small"/>
    <property type="match status" value="1"/>
</dbReference>
<dbReference type="GO" id="GO:0016887">
    <property type="term" value="F:ATP hydrolysis activity"/>
    <property type="evidence" value="ECO:0007669"/>
    <property type="project" value="InterPro"/>
</dbReference>
<dbReference type="EMBL" id="SHME01000003">
    <property type="protein sequence ID" value="TAA19358.1"/>
    <property type="molecule type" value="Genomic_DNA"/>
</dbReference>
<feature type="coiled-coil region" evidence="14">
    <location>
        <begin position="412"/>
        <end position="492"/>
    </location>
</feature>
<dbReference type="InterPro" id="IPR003593">
    <property type="entry name" value="AAA+_ATPase"/>
</dbReference>
<dbReference type="NCBIfam" id="NF008118">
    <property type="entry name" value="PRK10865.1"/>
    <property type="match status" value="1"/>
</dbReference>
<evidence type="ECO:0000256" key="11">
    <source>
        <dbReference type="ARBA" id="ARBA00026057"/>
    </source>
</evidence>
<keyword evidence="9 14" id="KW-0175">Coiled coil</keyword>
<evidence type="ECO:0000256" key="12">
    <source>
        <dbReference type="PROSITE-ProRule" id="PRU01251"/>
    </source>
</evidence>
<dbReference type="GO" id="GO:0005524">
    <property type="term" value="F:ATP binding"/>
    <property type="evidence" value="ECO:0007669"/>
    <property type="project" value="UniProtKB-UniRule"/>
</dbReference>
<dbReference type="PROSITE" id="PS51903">
    <property type="entry name" value="CLP_R"/>
    <property type="match status" value="1"/>
</dbReference>
<dbReference type="InterPro" id="IPR004176">
    <property type="entry name" value="Clp_R_N"/>
</dbReference>
<reference evidence="18 19" key="1">
    <citation type="submission" date="2019-02" db="EMBL/GenBank/DDBJ databases">
        <title>WGS of Pseudoxanthomonas species novum from clinical isolates.</title>
        <authorList>
            <person name="Bernier A.-M."/>
            <person name="Bernard K."/>
            <person name="Vachon A."/>
        </authorList>
    </citation>
    <scope>NUCLEOTIDE SEQUENCE [LARGE SCALE GENOMIC DNA]</scope>
    <source>
        <strain evidence="19">NML 170316</strain>
        <strain evidence="16">NML170316</strain>
        <strain evidence="17 18">NML171202</strain>
    </source>
</reference>
<dbReference type="Pfam" id="PF17871">
    <property type="entry name" value="AAA_lid_9"/>
    <property type="match status" value="1"/>
</dbReference>
<evidence type="ECO:0000313" key="17">
    <source>
        <dbReference type="EMBL" id="TAA31390.1"/>
    </source>
</evidence>
<keyword evidence="5 12" id="KW-0677">Repeat</keyword>
<dbReference type="Proteomes" id="UP000293089">
    <property type="component" value="Unassembled WGS sequence"/>
</dbReference>
<evidence type="ECO:0000256" key="2">
    <source>
        <dbReference type="ARBA" id="ARBA00008675"/>
    </source>
</evidence>
<name>A0A4Q8LLF0_9GAMM</name>
<comment type="similarity">
    <text evidence="2 13">Belongs to the ClpA/ClpB family.</text>
</comment>
<dbReference type="SUPFAM" id="SSF52540">
    <property type="entry name" value="P-loop containing nucleoside triphosphate hydrolases"/>
    <property type="match status" value="2"/>
</dbReference>
<comment type="caution">
    <text evidence="17">The sequence shown here is derived from an EMBL/GenBank/DDBJ whole genome shotgun (WGS) entry which is preliminary data.</text>
</comment>
<keyword evidence="8 14" id="KW-0346">Stress response</keyword>
<dbReference type="SUPFAM" id="SSF81923">
    <property type="entry name" value="Double Clp-N motif"/>
    <property type="match status" value="1"/>
</dbReference>
<keyword evidence="7 13" id="KW-0067">ATP-binding</keyword>
<dbReference type="Pfam" id="PF07724">
    <property type="entry name" value="AAA_2"/>
    <property type="match status" value="1"/>
</dbReference>
<dbReference type="FunFam" id="3.40.50.300:FF:000025">
    <property type="entry name" value="ATP-dependent Clp protease subunit"/>
    <property type="match status" value="1"/>
</dbReference>
<dbReference type="PRINTS" id="PR00300">
    <property type="entry name" value="CLPPROTEASEA"/>
</dbReference>
<dbReference type="PROSITE" id="PS00870">
    <property type="entry name" value="CLPAB_1"/>
    <property type="match status" value="1"/>
</dbReference>
<comment type="subunit">
    <text evidence="14">Homohexamer; The oligomerization is ATP-dependent.</text>
</comment>
<dbReference type="InterPro" id="IPR019489">
    <property type="entry name" value="Clp_ATPase_C"/>
</dbReference>
<comment type="function">
    <text evidence="14">Part of a stress-induced multi-chaperone system, it is involved in the recovery of the cell from heat-induced damage, in cooperation with DnaK, DnaJ and GrpE.</text>
</comment>
<dbReference type="AlphaFoldDB" id="A0A4Q8LLF0"/>
<sequence length="861" mass="95354">MRMDKLTSRFQQALADAQSLAVGRDNNFIEPVHLMVALIDQTGGSTKALLQQAGVNVPLLRERLGEALDALPKVTGQAGNLSVGNDLSRLLNVTDKLAQQHGDAFIASEWFVLAAVEDSGPLGLMLRNAGADKARISAAIDKIRGGESVQSENAEDQRQALEKYTIDLTARAEAGKLDPVIGRDEEVRRTIQVLQRRTKNNPVLIGEPGVGKTAIVEGLAQRIVNGEVPENLRNKRVLSLDMGALIAGAKFRGEFEERLKGVLNDLAKSEGQIILFIDELHTMVGAGKADGAMDAGNMLKPALARGELHCIGATTLDEYRKYIEKDAALERRFQKVYVGEPSVEDTIAILRGLKERYALHHGVEITDPAIVAAATLSHRYITDRQLPDKAIDLMDEAASRIRMEIDSKPEELDRMERRLIQLKIQREMLKKEKDEASRKRLADLESDIEALEREFSDLEEIWKSEKAALQGTTKIKEQIEQAKLDLEAAQRRQDYAKMSEIQYGVLPQLEKQLAAAAEAEHTEFKLVQDRVTAEEIAEVVSRWTGIPVNRMLEGEREKLLRMEDVLHQRVVGQEEAIRVVSDAVRRSRAGLADPDKPSGSFLFLGPTGVGKTELCKALAEFLFDSSDAMVRIDMSEFMEKHAVARLVGAPPGYVGYEEGGYLTEAVRRRPYSLILLDEVEKAHPDVFNILLQVLDDGRLTDGQGRTVDFRNTVIVMTSNLGSHQIQELSGDDSPEAYTQMKAAVMGVVQAHFRPEFINRLDDIVVFHPLDKAQIKQIARIQMSGLEKRLAERGLKLEVSDKAFELLGNVGFDPVYGARPLRRAIQAQLENPLAQKILAGEFVSGDTIQVDAQGGQLVFSKA</sequence>
<accession>A0A4Q8LLF0</accession>
<dbReference type="FunFam" id="3.40.50.300:FF:000010">
    <property type="entry name" value="Chaperone clpB 1, putative"/>
    <property type="match status" value="1"/>
</dbReference>
<dbReference type="Gene3D" id="1.10.1780.10">
    <property type="entry name" value="Clp, N-terminal domain"/>
    <property type="match status" value="1"/>
</dbReference>
<keyword evidence="4 14" id="KW-0963">Cytoplasm</keyword>
<gene>
    <name evidence="14 17" type="primary">clpB</name>
    <name evidence="16" type="ORF">EA658_10870</name>
    <name evidence="17" type="ORF">EA661_07425</name>
</gene>
<dbReference type="CDD" id="cd19499">
    <property type="entry name" value="RecA-like_ClpB_Hsp104-like"/>
    <property type="match status" value="1"/>
</dbReference>
<keyword evidence="6 13" id="KW-0547">Nucleotide-binding</keyword>
<evidence type="ECO:0000256" key="4">
    <source>
        <dbReference type="ARBA" id="ARBA00022490"/>
    </source>
</evidence>
<protein>
    <recommendedName>
        <fullName evidence="3 14">Chaperone protein ClpB</fullName>
    </recommendedName>
</protein>
<dbReference type="GO" id="GO:0005829">
    <property type="term" value="C:cytosol"/>
    <property type="evidence" value="ECO:0007669"/>
    <property type="project" value="UniProtKB-ARBA"/>
</dbReference>
<evidence type="ECO:0000256" key="5">
    <source>
        <dbReference type="ARBA" id="ARBA00022737"/>
    </source>
</evidence>
<dbReference type="Pfam" id="PF00004">
    <property type="entry name" value="AAA"/>
    <property type="match status" value="1"/>
</dbReference>
<dbReference type="RefSeq" id="WP_130517250.1">
    <property type="nucleotide sequence ID" value="NZ_SHMA01000003.1"/>
</dbReference>
<evidence type="ECO:0000313" key="16">
    <source>
        <dbReference type="EMBL" id="TAA19358.1"/>
    </source>
</evidence>
<dbReference type="GO" id="GO:0042026">
    <property type="term" value="P:protein refolding"/>
    <property type="evidence" value="ECO:0007669"/>
    <property type="project" value="UniProtKB-UniRule"/>
</dbReference>
<dbReference type="Gene3D" id="3.40.50.300">
    <property type="entry name" value="P-loop containing nucleotide triphosphate hydrolases"/>
    <property type="match status" value="3"/>
</dbReference>
<evidence type="ECO:0000256" key="7">
    <source>
        <dbReference type="ARBA" id="ARBA00022840"/>
    </source>
</evidence>
<dbReference type="CDD" id="cd00009">
    <property type="entry name" value="AAA"/>
    <property type="match status" value="1"/>
</dbReference>
<dbReference type="FunFam" id="1.10.8.60:FF:000017">
    <property type="entry name" value="ATP-dependent chaperone ClpB"/>
    <property type="match status" value="1"/>
</dbReference>
<dbReference type="FunFam" id="1.10.1780.10:FF:000003">
    <property type="entry name" value="ATP-dependent chaperone ClpB"/>
    <property type="match status" value="1"/>
</dbReference>
<evidence type="ECO:0000256" key="1">
    <source>
        <dbReference type="ARBA" id="ARBA00004496"/>
    </source>
</evidence>
<keyword evidence="19" id="KW-1185">Reference proteome</keyword>
<feature type="domain" description="Clp R" evidence="15">
    <location>
        <begin position="3"/>
        <end position="146"/>
    </location>
</feature>
<evidence type="ECO:0000256" key="13">
    <source>
        <dbReference type="RuleBase" id="RU004432"/>
    </source>
</evidence>
<dbReference type="Pfam" id="PF10431">
    <property type="entry name" value="ClpB_D2-small"/>
    <property type="match status" value="1"/>
</dbReference>
<organism evidence="17 18">
    <name type="scientific">Pseudoxanthomonas winnipegensis</name>
    <dbReference type="NCBI Taxonomy" id="2480810"/>
    <lineage>
        <taxon>Bacteria</taxon>
        <taxon>Pseudomonadati</taxon>
        <taxon>Pseudomonadota</taxon>
        <taxon>Gammaproteobacteria</taxon>
        <taxon>Lysobacterales</taxon>
        <taxon>Lysobacteraceae</taxon>
        <taxon>Pseudoxanthomonas</taxon>
    </lineage>
</organism>
<dbReference type="Gene3D" id="1.10.8.60">
    <property type="match status" value="1"/>
</dbReference>
<evidence type="ECO:0000256" key="6">
    <source>
        <dbReference type="ARBA" id="ARBA00022741"/>
    </source>
</evidence>
<dbReference type="InterPro" id="IPR041546">
    <property type="entry name" value="ClpA/ClpB_AAA_lid"/>
</dbReference>
<evidence type="ECO:0000313" key="18">
    <source>
        <dbReference type="Proteomes" id="UP000291286"/>
    </source>
</evidence>
<dbReference type="GO" id="GO:0042802">
    <property type="term" value="F:identical protein binding"/>
    <property type="evidence" value="ECO:0007669"/>
    <property type="project" value="UniProtKB-ARBA"/>
</dbReference>
<evidence type="ECO:0000259" key="15">
    <source>
        <dbReference type="PROSITE" id="PS51903"/>
    </source>
</evidence>
<dbReference type="InterPro" id="IPR050130">
    <property type="entry name" value="ClpA_ClpB"/>
</dbReference>